<protein>
    <submittedName>
        <fullName evidence="10">Uncharacterized protein</fullName>
    </submittedName>
</protein>
<dbReference type="PANTHER" id="PTHR12352:SF3">
    <property type="entry name" value="NIDOGEN-2"/>
    <property type="match status" value="1"/>
</dbReference>
<evidence type="ECO:0000259" key="9">
    <source>
        <dbReference type="PROSITE" id="PS51465"/>
    </source>
</evidence>
<evidence type="ECO:0000259" key="7">
    <source>
        <dbReference type="PROSITE" id="PS51162"/>
    </source>
</evidence>
<dbReference type="CDD" id="cd00191">
    <property type="entry name" value="TY"/>
    <property type="match status" value="1"/>
</dbReference>
<dbReference type="InterPro" id="IPR000716">
    <property type="entry name" value="Thyroglobulin_1"/>
</dbReference>
<reference evidence="10" key="1">
    <citation type="submission" date="2022-11" db="UniProtKB">
        <authorList>
            <consortium name="EnsemblMetazoa"/>
        </authorList>
    </citation>
    <scope>IDENTIFICATION</scope>
</reference>
<dbReference type="PROSITE" id="PS51390">
    <property type="entry name" value="WAP"/>
    <property type="match status" value="1"/>
</dbReference>
<dbReference type="SUPFAM" id="SSF57610">
    <property type="entry name" value="Thyroglobulin type-1 domain"/>
    <property type="match status" value="1"/>
</dbReference>
<evidence type="ECO:0000256" key="2">
    <source>
        <dbReference type="ARBA" id="ARBA00022525"/>
    </source>
</evidence>
<keyword evidence="4 5" id="KW-1015">Disulfide bond</keyword>
<evidence type="ECO:0000256" key="3">
    <source>
        <dbReference type="ARBA" id="ARBA00022737"/>
    </source>
</evidence>
<dbReference type="PROSITE" id="PS51465">
    <property type="entry name" value="KAZAL_2"/>
    <property type="match status" value="1"/>
</dbReference>
<dbReference type="SUPFAM" id="SSF100895">
    <property type="entry name" value="Kazal-type serine protease inhibitors"/>
    <property type="match status" value="1"/>
</dbReference>
<dbReference type="EnsemblMetazoa" id="XM_038204717.1">
    <property type="protein sequence ID" value="XP_038060645.1"/>
    <property type="gene ID" value="LOC119731545"/>
</dbReference>
<evidence type="ECO:0000313" key="10">
    <source>
        <dbReference type="EnsemblMetazoa" id="XP_038060645.1"/>
    </source>
</evidence>
<name>A0A914A9W8_PATMI</name>
<dbReference type="RefSeq" id="XP_038060647.1">
    <property type="nucleotide sequence ID" value="XM_038204719.1"/>
</dbReference>
<dbReference type="EnsemblMetazoa" id="XM_038204718.1">
    <property type="protein sequence ID" value="XP_038060646.1"/>
    <property type="gene ID" value="LOC119731545"/>
</dbReference>
<dbReference type="RefSeq" id="XP_038060645.1">
    <property type="nucleotide sequence ID" value="XM_038204717.1"/>
</dbReference>
<organism evidence="10 11">
    <name type="scientific">Patiria miniata</name>
    <name type="common">Bat star</name>
    <name type="synonym">Asterina miniata</name>
    <dbReference type="NCBI Taxonomy" id="46514"/>
    <lineage>
        <taxon>Eukaryota</taxon>
        <taxon>Metazoa</taxon>
        <taxon>Echinodermata</taxon>
        <taxon>Eleutherozoa</taxon>
        <taxon>Asterozoa</taxon>
        <taxon>Asteroidea</taxon>
        <taxon>Valvatacea</taxon>
        <taxon>Valvatida</taxon>
        <taxon>Asterinidae</taxon>
        <taxon>Patiria</taxon>
    </lineage>
</organism>
<dbReference type="InterPro" id="IPR036857">
    <property type="entry name" value="Thyroglobulin_1_sf"/>
</dbReference>
<dbReference type="EnsemblMetazoa" id="XM_038204719.1">
    <property type="protein sequence ID" value="XP_038060647.1"/>
    <property type="gene ID" value="LOC119731545"/>
</dbReference>
<dbReference type="Pfam" id="PF00086">
    <property type="entry name" value="Thyroglobulin_1"/>
    <property type="match status" value="1"/>
</dbReference>
<comment type="subcellular location">
    <subcellularLocation>
        <location evidence="1">Secreted</location>
    </subcellularLocation>
</comment>
<evidence type="ECO:0000256" key="5">
    <source>
        <dbReference type="PROSITE-ProRule" id="PRU00500"/>
    </source>
</evidence>
<dbReference type="CDD" id="cd00199">
    <property type="entry name" value="WAP"/>
    <property type="match status" value="1"/>
</dbReference>
<dbReference type="Gene3D" id="4.10.800.10">
    <property type="entry name" value="Thyroglobulin type-1"/>
    <property type="match status" value="1"/>
</dbReference>
<dbReference type="Gene3D" id="4.10.75.10">
    <property type="entry name" value="Elafin-like"/>
    <property type="match status" value="1"/>
</dbReference>
<dbReference type="Pfam" id="PF00050">
    <property type="entry name" value="Kazal_1"/>
    <property type="match status" value="1"/>
</dbReference>
<feature type="domain" description="Thyroglobulin type-1" evidence="7">
    <location>
        <begin position="153"/>
        <end position="219"/>
    </location>
</feature>
<dbReference type="InterPro" id="IPR008197">
    <property type="entry name" value="WAP_dom"/>
</dbReference>
<keyword evidence="2" id="KW-0964">Secreted</keyword>
<dbReference type="SUPFAM" id="SSF57256">
    <property type="entry name" value="Elafin-like"/>
    <property type="match status" value="1"/>
</dbReference>
<dbReference type="InterPro" id="IPR036058">
    <property type="entry name" value="Kazal_dom_sf"/>
</dbReference>
<dbReference type="InterPro" id="IPR051950">
    <property type="entry name" value="Dev_reg/Prot_inhib"/>
</dbReference>
<dbReference type="GeneID" id="119731545"/>
<dbReference type="SMART" id="SM00217">
    <property type="entry name" value="WAP"/>
    <property type="match status" value="1"/>
</dbReference>
<dbReference type="GO" id="GO:0005615">
    <property type="term" value="C:extracellular space"/>
    <property type="evidence" value="ECO:0007669"/>
    <property type="project" value="TreeGrafter"/>
</dbReference>
<evidence type="ECO:0000313" key="11">
    <source>
        <dbReference type="Proteomes" id="UP000887568"/>
    </source>
</evidence>
<evidence type="ECO:0000259" key="8">
    <source>
        <dbReference type="PROSITE" id="PS51390"/>
    </source>
</evidence>
<feature type="domain" description="Kazal-like" evidence="9">
    <location>
        <begin position="96"/>
        <end position="149"/>
    </location>
</feature>
<evidence type="ECO:0000256" key="4">
    <source>
        <dbReference type="ARBA" id="ARBA00023157"/>
    </source>
</evidence>
<dbReference type="SMART" id="SM00211">
    <property type="entry name" value="TY"/>
    <property type="match status" value="1"/>
</dbReference>
<dbReference type="GO" id="GO:0030414">
    <property type="term" value="F:peptidase inhibitor activity"/>
    <property type="evidence" value="ECO:0007669"/>
    <property type="project" value="InterPro"/>
</dbReference>
<feature type="disulfide bond" evidence="5">
    <location>
        <begin position="188"/>
        <end position="195"/>
    </location>
</feature>
<feature type="chain" id="PRO_5038275681" evidence="6">
    <location>
        <begin position="24"/>
        <end position="227"/>
    </location>
</feature>
<feature type="signal peptide" evidence="6">
    <location>
        <begin position="1"/>
        <end position="23"/>
    </location>
</feature>
<keyword evidence="11" id="KW-1185">Reference proteome</keyword>
<dbReference type="PRINTS" id="PR00003">
    <property type="entry name" value="4DISULPHCORE"/>
</dbReference>
<dbReference type="InterPro" id="IPR002350">
    <property type="entry name" value="Kazal_dom"/>
</dbReference>
<proteinExistence type="predicted"/>
<comment type="caution">
    <text evidence="5">Lacks conserved residue(s) required for the propagation of feature annotation.</text>
</comment>
<dbReference type="OrthoDB" id="6060011at2759"/>
<keyword evidence="6" id="KW-0732">Signal</keyword>
<evidence type="ECO:0000256" key="1">
    <source>
        <dbReference type="ARBA" id="ARBA00004613"/>
    </source>
</evidence>
<dbReference type="PANTHER" id="PTHR12352">
    <property type="entry name" value="SECRETED MODULAR CALCIUM-BINDING PROTEIN"/>
    <property type="match status" value="1"/>
</dbReference>
<accession>A0A914A9W8</accession>
<dbReference type="OMA" id="MEAPCHE"/>
<dbReference type="Proteomes" id="UP000887568">
    <property type="component" value="Unplaced"/>
</dbReference>
<feature type="domain" description="WAP" evidence="8">
    <location>
        <begin position="50"/>
        <end position="97"/>
    </location>
</feature>
<dbReference type="AlphaFoldDB" id="A0A914A9W8"/>
<dbReference type="Gene3D" id="3.30.60.30">
    <property type="match status" value="1"/>
</dbReference>
<evidence type="ECO:0000256" key="6">
    <source>
        <dbReference type="SAM" id="SignalP"/>
    </source>
</evidence>
<dbReference type="SMART" id="SM00280">
    <property type="entry name" value="KAZAL"/>
    <property type="match status" value="1"/>
</dbReference>
<keyword evidence="3" id="KW-0677">Repeat</keyword>
<dbReference type="RefSeq" id="XP_038060646.1">
    <property type="nucleotide sequence ID" value="XM_038204718.1"/>
</dbReference>
<dbReference type="InterPro" id="IPR036645">
    <property type="entry name" value="Elafin-like_sf"/>
</dbReference>
<dbReference type="PROSITE" id="PS51162">
    <property type="entry name" value="THYROGLOBULIN_1_2"/>
    <property type="match status" value="1"/>
</dbReference>
<sequence length="227" mass="25512">MRRFTSIVLCVILAISLVLNVAAERGYFHYQSHGMKYEQTTQDEETFVRRINKEGACQDLPQDMAGICVEDCSGDSDCEGNFKCCSNGCGIQCQKPVAEKQCSIACNKMYDPVCGTDGVTYGNECTLRYLKCTRNQDFIHQKNEGECPHHRRVGPCEQEKNLKLDRASMVGQTTPRCDNKGFYRPMQCSGSIGSCWCVTREGLQVTEAEGVMINSDEDCLEFLMEQK</sequence>